<dbReference type="InterPro" id="IPR036388">
    <property type="entry name" value="WH-like_DNA-bd_sf"/>
</dbReference>
<dbReference type="PANTHER" id="PTHR33154">
    <property type="entry name" value="TRANSCRIPTIONAL REGULATOR, ARSR FAMILY"/>
    <property type="match status" value="1"/>
</dbReference>
<keyword evidence="1" id="KW-0805">Transcription regulation</keyword>
<dbReference type="InterPro" id="IPR051081">
    <property type="entry name" value="HTH_MetalResp_TranReg"/>
</dbReference>
<organism evidence="5 6">
    <name type="scientific">Alkaliphilus peptidifermentans DSM 18978</name>
    <dbReference type="NCBI Taxonomy" id="1120976"/>
    <lineage>
        <taxon>Bacteria</taxon>
        <taxon>Bacillati</taxon>
        <taxon>Bacillota</taxon>
        <taxon>Clostridia</taxon>
        <taxon>Peptostreptococcales</taxon>
        <taxon>Natronincolaceae</taxon>
        <taxon>Alkaliphilus</taxon>
    </lineage>
</organism>
<feature type="domain" description="HTH arsR-type" evidence="4">
    <location>
        <begin position="260"/>
        <end position="353"/>
    </location>
</feature>
<name>A0A1G5AYU3_9FIRM</name>
<sequence>MSYNIKYNKAIEFISAILKYTRSKSHEVNWNIDDIVYDPANSYLDLVPSKEVKDWLKYVDENIPPFLRNDILFLVNKLFGVMDVCFNLVMDKNLSEPMEIIEEIEKIDSSKLVEMTLHFYHYYHLDDKLEDNDIVLKNAIAKENSEEIDSCFIQIKKYPNEYKKHFIESFTSFYNLFFLPFEEQTYSYMEKMLMSHIELSEKDPINFINTIGFGDYSKVLSEYDEIKLFVSYYLDHGLFYFAQGKSFPLLYGKTIEHRFNKIKMQDTYKALFKALSDDKRIEIIKITSKRPWYNKELADYFNLTTATLSYHLNLLLDLGLLHFEPSINNRYYYTTNKENLKKIFDMALKDLFG</sequence>
<dbReference type="CDD" id="cd00090">
    <property type="entry name" value="HTH_ARSR"/>
    <property type="match status" value="1"/>
</dbReference>
<dbReference type="PANTHER" id="PTHR33154:SF33">
    <property type="entry name" value="TRANSCRIPTIONAL REPRESSOR SDPR"/>
    <property type="match status" value="1"/>
</dbReference>
<dbReference type="AlphaFoldDB" id="A0A1G5AYU3"/>
<dbReference type="GO" id="GO:0003700">
    <property type="term" value="F:DNA-binding transcription factor activity"/>
    <property type="evidence" value="ECO:0007669"/>
    <property type="project" value="InterPro"/>
</dbReference>
<dbReference type="InterPro" id="IPR001845">
    <property type="entry name" value="HTH_ArsR_DNA-bd_dom"/>
</dbReference>
<accession>A0A1G5AYU3</accession>
<dbReference type="OrthoDB" id="1706794at2"/>
<dbReference type="PRINTS" id="PR00778">
    <property type="entry name" value="HTHARSR"/>
</dbReference>
<dbReference type="EMBL" id="FMUS01000001">
    <property type="protein sequence ID" value="SCX83022.1"/>
    <property type="molecule type" value="Genomic_DNA"/>
</dbReference>
<protein>
    <submittedName>
        <fullName evidence="5">DNA-binding transcriptional regulator, ArsR family</fullName>
    </submittedName>
</protein>
<gene>
    <name evidence="5" type="ORF">SAMN03080606_00333</name>
</gene>
<dbReference type="PROSITE" id="PS50987">
    <property type="entry name" value="HTH_ARSR_2"/>
    <property type="match status" value="1"/>
</dbReference>
<dbReference type="RefSeq" id="WP_091539205.1">
    <property type="nucleotide sequence ID" value="NZ_FMUS01000001.1"/>
</dbReference>
<reference evidence="5 6" key="1">
    <citation type="submission" date="2016-10" db="EMBL/GenBank/DDBJ databases">
        <authorList>
            <person name="de Groot N.N."/>
        </authorList>
    </citation>
    <scope>NUCLEOTIDE SEQUENCE [LARGE SCALE GENOMIC DNA]</scope>
    <source>
        <strain evidence="5 6">DSM 18978</strain>
    </source>
</reference>
<dbReference type="STRING" id="1120976.SAMN03080606_00333"/>
<keyword evidence="2 5" id="KW-0238">DNA-binding</keyword>
<dbReference type="Proteomes" id="UP000198636">
    <property type="component" value="Unassembled WGS sequence"/>
</dbReference>
<evidence type="ECO:0000256" key="2">
    <source>
        <dbReference type="ARBA" id="ARBA00023125"/>
    </source>
</evidence>
<dbReference type="Pfam" id="PF01022">
    <property type="entry name" value="HTH_5"/>
    <property type="match status" value="1"/>
</dbReference>
<dbReference type="InterPro" id="IPR036390">
    <property type="entry name" value="WH_DNA-bd_sf"/>
</dbReference>
<dbReference type="GO" id="GO:0003677">
    <property type="term" value="F:DNA binding"/>
    <property type="evidence" value="ECO:0007669"/>
    <property type="project" value="UniProtKB-KW"/>
</dbReference>
<dbReference type="SMART" id="SM00418">
    <property type="entry name" value="HTH_ARSR"/>
    <property type="match status" value="1"/>
</dbReference>
<dbReference type="Gene3D" id="1.10.10.10">
    <property type="entry name" value="Winged helix-like DNA-binding domain superfamily/Winged helix DNA-binding domain"/>
    <property type="match status" value="1"/>
</dbReference>
<proteinExistence type="predicted"/>
<evidence type="ECO:0000256" key="3">
    <source>
        <dbReference type="ARBA" id="ARBA00023163"/>
    </source>
</evidence>
<keyword evidence="6" id="KW-1185">Reference proteome</keyword>
<evidence type="ECO:0000313" key="5">
    <source>
        <dbReference type="EMBL" id="SCX83022.1"/>
    </source>
</evidence>
<dbReference type="SUPFAM" id="SSF46785">
    <property type="entry name" value="Winged helix' DNA-binding domain"/>
    <property type="match status" value="1"/>
</dbReference>
<dbReference type="InterPro" id="IPR011991">
    <property type="entry name" value="ArsR-like_HTH"/>
</dbReference>
<evidence type="ECO:0000259" key="4">
    <source>
        <dbReference type="PROSITE" id="PS50987"/>
    </source>
</evidence>
<evidence type="ECO:0000313" key="6">
    <source>
        <dbReference type="Proteomes" id="UP000198636"/>
    </source>
</evidence>
<keyword evidence="3" id="KW-0804">Transcription</keyword>
<evidence type="ECO:0000256" key="1">
    <source>
        <dbReference type="ARBA" id="ARBA00023015"/>
    </source>
</evidence>